<dbReference type="PANTHER" id="PTHR11806">
    <property type="entry name" value="GLUCOSE INHIBITED DIVISION PROTEIN A"/>
    <property type="match status" value="1"/>
</dbReference>
<organism evidence="12">
    <name type="scientific">Caldilineaceae bacterium SB0664_bin_27</name>
    <dbReference type="NCBI Taxonomy" id="2605260"/>
    <lineage>
        <taxon>Bacteria</taxon>
        <taxon>Bacillati</taxon>
        <taxon>Chloroflexota</taxon>
        <taxon>Caldilineae</taxon>
        <taxon>Caldilineales</taxon>
        <taxon>Caldilineaceae</taxon>
    </lineage>
</organism>
<evidence type="ECO:0000256" key="3">
    <source>
        <dbReference type="ARBA" id="ARBA00022603"/>
    </source>
</evidence>
<keyword evidence="5 10" id="KW-0808">Transferase</keyword>
<dbReference type="EC" id="2.1.1.74" evidence="10"/>
<keyword evidence="2 10" id="KW-0963">Cytoplasm</keyword>
<dbReference type="InterPro" id="IPR036188">
    <property type="entry name" value="FAD/NAD-bd_sf"/>
</dbReference>
<dbReference type="EMBL" id="VXRG01000130">
    <property type="protein sequence ID" value="MXY94925.1"/>
    <property type="molecule type" value="Genomic_DNA"/>
</dbReference>
<comment type="similarity">
    <text evidence="10">Belongs to the MnmG family. TrmFO subfamily.</text>
</comment>
<accession>A0A6B0YXL4</accession>
<dbReference type="GO" id="GO:0002098">
    <property type="term" value="P:tRNA wobble uridine modification"/>
    <property type="evidence" value="ECO:0007669"/>
    <property type="project" value="TreeGrafter"/>
</dbReference>
<comment type="caution">
    <text evidence="12">The sequence shown here is derived from an EMBL/GenBank/DDBJ whole genome shotgun (WGS) entry which is preliminary data.</text>
</comment>
<keyword evidence="9 10" id="KW-0520">NAD</keyword>
<evidence type="ECO:0000313" key="12">
    <source>
        <dbReference type="EMBL" id="MXY94925.1"/>
    </source>
</evidence>
<evidence type="ECO:0000256" key="4">
    <source>
        <dbReference type="ARBA" id="ARBA00022630"/>
    </source>
</evidence>
<dbReference type="SUPFAM" id="SSF51905">
    <property type="entry name" value="FAD/NAD(P)-binding domain"/>
    <property type="match status" value="1"/>
</dbReference>
<dbReference type="InterPro" id="IPR004417">
    <property type="entry name" value="TrmFO"/>
</dbReference>
<gene>
    <name evidence="10" type="primary">trmFO</name>
    <name evidence="12" type="ORF">F4Y42_15915</name>
</gene>
<dbReference type="NCBIfam" id="TIGR00137">
    <property type="entry name" value="gid_trmFO"/>
    <property type="match status" value="1"/>
</dbReference>
<comment type="catalytic activity">
    <reaction evidence="10">
        <text>uridine(54) in tRNA + (6R)-5,10-methylene-5,6,7,8-tetrahydrofolate + NADH + H(+) = 5-methyluridine(54) in tRNA + (6S)-5,6,7,8-tetrahydrofolate + NAD(+)</text>
        <dbReference type="Rhea" id="RHEA:16873"/>
        <dbReference type="Rhea" id="RHEA-COMP:10167"/>
        <dbReference type="Rhea" id="RHEA-COMP:10193"/>
        <dbReference type="ChEBI" id="CHEBI:15378"/>
        <dbReference type="ChEBI" id="CHEBI:15636"/>
        <dbReference type="ChEBI" id="CHEBI:57453"/>
        <dbReference type="ChEBI" id="CHEBI:57540"/>
        <dbReference type="ChEBI" id="CHEBI:57945"/>
        <dbReference type="ChEBI" id="CHEBI:65315"/>
        <dbReference type="ChEBI" id="CHEBI:74447"/>
        <dbReference type="EC" id="2.1.1.74"/>
    </reaction>
</comment>
<evidence type="ECO:0000256" key="7">
    <source>
        <dbReference type="ARBA" id="ARBA00022827"/>
    </source>
</evidence>
<evidence type="ECO:0000256" key="10">
    <source>
        <dbReference type="HAMAP-Rule" id="MF_01037"/>
    </source>
</evidence>
<protein>
    <recommendedName>
        <fullName evidence="10">Methylenetetrahydrofolate--tRNA-(uracil-5-)-methyltransferase TrmFO</fullName>
        <ecNumber evidence="10">2.1.1.74</ecNumber>
    </recommendedName>
    <alternativeName>
        <fullName evidence="10">Folate-dependent tRNA (uracil-5-)-methyltransferase</fullName>
    </alternativeName>
    <alternativeName>
        <fullName evidence="10">Folate-dependent tRNA(M-5-U54)-methyltransferase</fullName>
    </alternativeName>
</protein>
<evidence type="ECO:0000256" key="9">
    <source>
        <dbReference type="ARBA" id="ARBA00023027"/>
    </source>
</evidence>
<reference evidence="12" key="1">
    <citation type="submission" date="2019-09" db="EMBL/GenBank/DDBJ databases">
        <title>Characterisation of the sponge microbiome using genome-centric metagenomics.</title>
        <authorList>
            <person name="Engelberts J.P."/>
            <person name="Robbins S.J."/>
            <person name="De Goeij J.M."/>
            <person name="Aranda M."/>
            <person name="Bell S.C."/>
            <person name="Webster N.S."/>
        </authorList>
    </citation>
    <scope>NUCLEOTIDE SEQUENCE</scope>
    <source>
        <strain evidence="12">SB0664_bin_27</strain>
    </source>
</reference>
<dbReference type="InterPro" id="IPR002218">
    <property type="entry name" value="MnmG-rel"/>
</dbReference>
<dbReference type="HAMAP" id="MF_01037">
    <property type="entry name" value="TrmFO"/>
    <property type="match status" value="1"/>
</dbReference>
<keyword evidence="6 10" id="KW-0819">tRNA processing</keyword>
<dbReference type="InterPro" id="IPR040131">
    <property type="entry name" value="MnmG_N"/>
</dbReference>
<evidence type="ECO:0000256" key="8">
    <source>
        <dbReference type="ARBA" id="ARBA00022857"/>
    </source>
</evidence>
<dbReference type="GO" id="GO:0050660">
    <property type="term" value="F:flavin adenine dinucleotide binding"/>
    <property type="evidence" value="ECO:0007669"/>
    <property type="project" value="UniProtKB-UniRule"/>
</dbReference>
<comment type="cofactor">
    <cofactor evidence="1 10">
        <name>FAD</name>
        <dbReference type="ChEBI" id="CHEBI:57692"/>
    </cofactor>
</comment>
<keyword evidence="4 10" id="KW-0285">Flavoprotein</keyword>
<keyword evidence="3 10" id="KW-0489">Methyltransferase</keyword>
<evidence type="ECO:0000256" key="5">
    <source>
        <dbReference type="ARBA" id="ARBA00022679"/>
    </source>
</evidence>
<dbReference type="GO" id="GO:0005829">
    <property type="term" value="C:cytosol"/>
    <property type="evidence" value="ECO:0007669"/>
    <property type="project" value="TreeGrafter"/>
</dbReference>
<keyword evidence="7 10" id="KW-0274">FAD</keyword>
<comment type="subcellular location">
    <subcellularLocation>
        <location evidence="10">Cytoplasm</location>
    </subcellularLocation>
</comment>
<dbReference type="AlphaFoldDB" id="A0A6B0YXL4"/>
<comment type="catalytic activity">
    <reaction evidence="10">
        <text>uridine(54) in tRNA + (6R)-5,10-methylene-5,6,7,8-tetrahydrofolate + NADPH + H(+) = 5-methyluridine(54) in tRNA + (6S)-5,6,7,8-tetrahydrofolate + NADP(+)</text>
        <dbReference type="Rhea" id="RHEA:62372"/>
        <dbReference type="Rhea" id="RHEA-COMP:10167"/>
        <dbReference type="Rhea" id="RHEA-COMP:10193"/>
        <dbReference type="ChEBI" id="CHEBI:15378"/>
        <dbReference type="ChEBI" id="CHEBI:15636"/>
        <dbReference type="ChEBI" id="CHEBI:57453"/>
        <dbReference type="ChEBI" id="CHEBI:57783"/>
        <dbReference type="ChEBI" id="CHEBI:58349"/>
        <dbReference type="ChEBI" id="CHEBI:65315"/>
        <dbReference type="ChEBI" id="CHEBI:74447"/>
        <dbReference type="EC" id="2.1.1.74"/>
    </reaction>
</comment>
<dbReference type="PANTHER" id="PTHR11806:SF2">
    <property type="entry name" value="METHYLENETETRAHYDROFOLATE--TRNA-(URACIL-5-)-METHYLTRANSFERASE TRMFO"/>
    <property type="match status" value="1"/>
</dbReference>
<evidence type="ECO:0000259" key="11">
    <source>
        <dbReference type="Pfam" id="PF01134"/>
    </source>
</evidence>
<feature type="domain" description="MnmG N-terminal" evidence="11">
    <location>
        <begin position="5"/>
        <end position="373"/>
    </location>
</feature>
<feature type="binding site" evidence="10">
    <location>
        <begin position="9"/>
        <end position="14"/>
    </location>
    <ligand>
        <name>FAD</name>
        <dbReference type="ChEBI" id="CHEBI:57692"/>
    </ligand>
</feature>
<evidence type="ECO:0000256" key="1">
    <source>
        <dbReference type="ARBA" id="ARBA00001974"/>
    </source>
</evidence>
<keyword evidence="8 10" id="KW-0521">NADP</keyword>
<dbReference type="GO" id="GO:0047151">
    <property type="term" value="F:tRNA (uracil(54)-C5)-methyltransferase activity, 5,10-methylenetetrahydrofolate-dependent"/>
    <property type="evidence" value="ECO:0007669"/>
    <property type="project" value="UniProtKB-UniRule"/>
</dbReference>
<evidence type="ECO:0000256" key="2">
    <source>
        <dbReference type="ARBA" id="ARBA00022490"/>
    </source>
</evidence>
<dbReference type="GO" id="GO:0030488">
    <property type="term" value="P:tRNA methylation"/>
    <property type="evidence" value="ECO:0007669"/>
    <property type="project" value="TreeGrafter"/>
</dbReference>
<comment type="function">
    <text evidence="10">Catalyzes the folate-dependent formation of 5-methyl-uridine at position 54 (M-5-U54) in all tRNAs.</text>
</comment>
<evidence type="ECO:0000256" key="6">
    <source>
        <dbReference type="ARBA" id="ARBA00022694"/>
    </source>
</evidence>
<dbReference type="NCBIfam" id="NF003739">
    <property type="entry name" value="PRK05335.1"/>
    <property type="match status" value="1"/>
</dbReference>
<name>A0A6B0YXL4_9CHLR</name>
<proteinExistence type="inferred from homology"/>
<dbReference type="Pfam" id="PF01134">
    <property type="entry name" value="GIDA"/>
    <property type="match status" value="1"/>
</dbReference>
<sequence length="447" mass="48800">MGKTVTVVGGGLAGTEAAWQLAQRGISVRLFEMRPVRQTPAHVTDRLAELVCSNSMGSTLPDRALGILKNEMLQMGSFVIRTAFKHALPAGQALAVGRDEFAEEITGSIASHPRITLLREEVTAIPEGPTILATGPLTSDALTRAVQALTGPYLYFYDAMAPIVTSESIDTSIAFRRNRWDKAGSEGTDDGDYLNCPLNQNEYEAFVEALVAAPRLELSGADKELERYFEGCMPIEALAQRGKDALAFGPMRPVGLRDPSTGERPFAVVQLRQDNVAGTLYNLVGFQTNVKWGAQAEVLRMIPGLQDAEFVRLGQMHRNTFINSPTLLEPTLQFKGRDDLFFAGQITGTEGYVGSALGGLLSGINMARLLRNEAPLQLPRATMSGALFHYITNADADDFQPMKANMGLLPTLPERVRNKRERYAAYAARAKRDLEEYLAQEGFSPVS</sequence>
<dbReference type="Gene3D" id="3.50.50.60">
    <property type="entry name" value="FAD/NAD(P)-binding domain"/>
    <property type="match status" value="2"/>
</dbReference>